<name>A0ABD3EET2_9LAMI</name>
<dbReference type="AlphaFoldDB" id="A0ABD3EET2"/>
<evidence type="ECO:0000256" key="1">
    <source>
        <dbReference type="SAM" id="Phobius"/>
    </source>
</evidence>
<reference evidence="3" key="1">
    <citation type="journal article" date="2024" name="IScience">
        <title>Strigolactones Initiate the Formation of Haustorium-like Structures in Castilleja.</title>
        <authorList>
            <person name="Buerger M."/>
            <person name="Peterson D."/>
            <person name="Chory J."/>
        </authorList>
    </citation>
    <scope>NUCLEOTIDE SEQUENCE [LARGE SCALE GENOMIC DNA]</scope>
</reference>
<dbReference type="PANTHER" id="PTHR36044:SF1">
    <property type="entry name" value="HEME BINDING PROTEIN"/>
    <property type="match status" value="1"/>
</dbReference>
<dbReference type="Proteomes" id="UP001632038">
    <property type="component" value="Unassembled WGS sequence"/>
</dbReference>
<accession>A0ABD3EET2</accession>
<evidence type="ECO:0000313" key="2">
    <source>
        <dbReference type="EMBL" id="KAL3652933.1"/>
    </source>
</evidence>
<sequence length="259" mass="27664">MAKIKPQALLQQSKKKKGPNRISAVTIVINGFIVVVMAFFLFTSYRYWNRRVKISNGGYVIRRRALHRFGPIAFVAQLAEEEYVIVGGAELGLEMHFGDESGGAAAGEILGGEAGEVGAASCSGGGGSGGKWRPGGGGGIGGVVIYVDLARVDGKVDDWNDAVRDGKDAYFVLQVNGNYAYTQRDGNKCASVALMFQIGENATYHSMGRCEDGPDACTNKTCSRHEVDIMHFSIGDTIPGRLYSGNPIDNREGYGGLVI</sequence>
<gene>
    <name evidence="2" type="ORF">CASFOL_002614</name>
</gene>
<keyword evidence="3" id="KW-1185">Reference proteome</keyword>
<dbReference type="PANTHER" id="PTHR36044">
    <property type="entry name" value="HEME BINDING PROTEIN"/>
    <property type="match status" value="1"/>
</dbReference>
<protein>
    <submittedName>
        <fullName evidence="2">Uncharacterized protein</fullName>
    </submittedName>
</protein>
<feature type="transmembrane region" description="Helical" evidence="1">
    <location>
        <begin position="21"/>
        <end position="42"/>
    </location>
</feature>
<evidence type="ECO:0000313" key="3">
    <source>
        <dbReference type="Proteomes" id="UP001632038"/>
    </source>
</evidence>
<dbReference type="EMBL" id="JAVIJP010000005">
    <property type="protein sequence ID" value="KAL3652933.1"/>
    <property type="molecule type" value="Genomic_DNA"/>
</dbReference>
<organism evidence="2 3">
    <name type="scientific">Castilleja foliolosa</name>
    <dbReference type="NCBI Taxonomy" id="1961234"/>
    <lineage>
        <taxon>Eukaryota</taxon>
        <taxon>Viridiplantae</taxon>
        <taxon>Streptophyta</taxon>
        <taxon>Embryophyta</taxon>
        <taxon>Tracheophyta</taxon>
        <taxon>Spermatophyta</taxon>
        <taxon>Magnoliopsida</taxon>
        <taxon>eudicotyledons</taxon>
        <taxon>Gunneridae</taxon>
        <taxon>Pentapetalae</taxon>
        <taxon>asterids</taxon>
        <taxon>lamiids</taxon>
        <taxon>Lamiales</taxon>
        <taxon>Orobanchaceae</taxon>
        <taxon>Pedicularideae</taxon>
        <taxon>Castillejinae</taxon>
        <taxon>Castilleja</taxon>
    </lineage>
</organism>
<proteinExistence type="predicted"/>
<comment type="caution">
    <text evidence="2">The sequence shown here is derived from an EMBL/GenBank/DDBJ whole genome shotgun (WGS) entry which is preliminary data.</text>
</comment>
<keyword evidence="1" id="KW-0472">Membrane</keyword>
<keyword evidence="1" id="KW-0812">Transmembrane</keyword>
<keyword evidence="1" id="KW-1133">Transmembrane helix</keyword>